<dbReference type="EMBL" id="CM007375">
    <property type="protein sequence ID" value="OIV96946.1"/>
    <property type="molecule type" value="Genomic_DNA"/>
</dbReference>
<accession>A0A4P1QXD8</accession>
<dbReference type="Gramene" id="OIV96946">
    <property type="protein sequence ID" value="OIV96946"/>
    <property type="gene ID" value="TanjilG_00528"/>
</dbReference>
<proteinExistence type="predicted"/>
<organism evidence="1 2">
    <name type="scientific">Lupinus angustifolius</name>
    <name type="common">Narrow-leaved blue lupine</name>
    <dbReference type="NCBI Taxonomy" id="3871"/>
    <lineage>
        <taxon>Eukaryota</taxon>
        <taxon>Viridiplantae</taxon>
        <taxon>Streptophyta</taxon>
        <taxon>Embryophyta</taxon>
        <taxon>Tracheophyta</taxon>
        <taxon>Spermatophyta</taxon>
        <taxon>Magnoliopsida</taxon>
        <taxon>eudicotyledons</taxon>
        <taxon>Gunneridae</taxon>
        <taxon>Pentapetalae</taxon>
        <taxon>rosids</taxon>
        <taxon>fabids</taxon>
        <taxon>Fabales</taxon>
        <taxon>Fabaceae</taxon>
        <taxon>Papilionoideae</taxon>
        <taxon>50 kb inversion clade</taxon>
        <taxon>genistoids sensu lato</taxon>
        <taxon>core genistoids</taxon>
        <taxon>Genisteae</taxon>
        <taxon>Lupinus</taxon>
    </lineage>
</organism>
<evidence type="ECO:0000313" key="2">
    <source>
        <dbReference type="Proteomes" id="UP000188354"/>
    </source>
</evidence>
<dbReference type="AlphaFoldDB" id="A0A4P1QXD8"/>
<name>A0A4P1QXD8_LUPAN</name>
<reference evidence="1 2" key="1">
    <citation type="journal article" date="2017" name="Plant Biotechnol. J.">
        <title>A comprehensive draft genome sequence for lupin (Lupinus angustifolius), an emerging health food: insights into plant-microbe interactions and legume evolution.</title>
        <authorList>
            <person name="Hane J.K."/>
            <person name="Ming Y."/>
            <person name="Kamphuis L.G."/>
            <person name="Nelson M.N."/>
            <person name="Garg G."/>
            <person name="Atkins C.A."/>
            <person name="Bayer P.E."/>
            <person name="Bravo A."/>
            <person name="Bringans S."/>
            <person name="Cannon S."/>
            <person name="Edwards D."/>
            <person name="Foley R."/>
            <person name="Gao L.L."/>
            <person name="Harrison M.J."/>
            <person name="Huang W."/>
            <person name="Hurgobin B."/>
            <person name="Li S."/>
            <person name="Liu C.W."/>
            <person name="McGrath A."/>
            <person name="Morahan G."/>
            <person name="Murray J."/>
            <person name="Weller J."/>
            <person name="Jian J."/>
            <person name="Singh K.B."/>
        </authorList>
    </citation>
    <scope>NUCLEOTIDE SEQUENCE [LARGE SCALE GENOMIC DNA]</scope>
    <source>
        <strain evidence="2">cv. Tanjil</strain>
        <tissue evidence="1">Whole plant</tissue>
    </source>
</reference>
<evidence type="ECO:0000313" key="1">
    <source>
        <dbReference type="EMBL" id="OIV96946.1"/>
    </source>
</evidence>
<keyword evidence="2" id="KW-1185">Reference proteome</keyword>
<protein>
    <submittedName>
        <fullName evidence="1">Uncharacterized protein</fullName>
    </submittedName>
</protein>
<gene>
    <name evidence="1" type="ORF">TanjilG_00528</name>
</gene>
<dbReference type="Proteomes" id="UP000188354">
    <property type="component" value="Chromosome LG15"/>
</dbReference>
<sequence>MVEGVAGGRRRQGALWWRGYDVAVSGANEAGCSHWMLGSAGAGAVQSSRACWWLGAEIGGAAARERRHID</sequence>